<dbReference type="EMBL" id="HG001746">
    <property type="protein sequence ID" value="CDF35781.1"/>
    <property type="molecule type" value="Genomic_DNA"/>
</dbReference>
<dbReference type="Gramene" id="CDF35781">
    <property type="protein sequence ID" value="CDF35781"/>
    <property type="gene ID" value="CHC_T00004249001"/>
</dbReference>
<accession>R7QE97</accession>
<gene>
    <name evidence="1" type="ORF">CHC_T00004249001</name>
</gene>
<dbReference type="GeneID" id="17323313"/>
<evidence type="ECO:0000313" key="2">
    <source>
        <dbReference type="Proteomes" id="UP000012073"/>
    </source>
</evidence>
<proteinExistence type="predicted"/>
<sequence length="134" mass="15334">MRRLAGGACAGCAARRCSICQGRRQASTRIRWMRAIWWRGCGRWIACPQWSSTLWPILMKRPWIGLLVAFVGARGERRWSWSPTRSDIGGSSRRLSRMTATACSHEMLGGQLNGLQRWSKRIRTNTNGTMRLRI</sequence>
<keyword evidence="2" id="KW-1185">Reference proteome</keyword>
<organism evidence="1 2">
    <name type="scientific">Chondrus crispus</name>
    <name type="common">Carrageen Irish moss</name>
    <name type="synonym">Polymorpha crispa</name>
    <dbReference type="NCBI Taxonomy" id="2769"/>
    <lineage>
        <taxon>Eukaryota</taxon>
        <taxon>Rhodophyta</taxon>
        <taxon>Florideophyceae</taxon>
        <taxon>Rhodymeniophycidae</taxon>
        <taxon>Gigartinales</taxon>
        <taxon>Gigartinaceae</taxon>
        <taxon>Chondrus</taxon>
    </lineage>
</organism>
<evidence type="ECO:0000313" key="1">
    <source>
        <dbReference type="EMBL" id="CDF35781.1"/>
    </source>
</evidence>
<reference evidence="2" key="1">
    <citation type="journal article" date="2013" name="Proc. Natl. Acad. Sci. U.S.A.">
        <title>Genome structure and metabolic features in the red seaweed Chondrus crispus shed light on evolution of the Archaeplastida.</title>
        <authorList>
            <person name="Collen J."/>
            <person name="Porcel B."/>
            <person name="Carre W."/>
            <person name="Ball S.G."/>
            <person name="Chaparro C."/>
            <person name="Tonon T."/>
            <person name="Barbeyron T."/>
            <person name="Michel G."/>
            <person name="Noel B."/>
            <person name="Valentin K."/>
            <person name="Elias M."/>
            <person name="Artiguenave F."/>
            <person name="Arun A."/>
            <person name="Aury J.M."/>
            <person name="Barbosa-Neto J.F."/>
            <person name="Bothwell J.H."/>
            <person name="Bouget F.Y."/>
            <person name="Brillet L."/>
            <person name="Cabello-Hurtado F."/>
            <person name="Capella-Gutierrez S."/>
            <person name="Charrier B."/>
            <person name="Cladiere L."/>
            <person name="Cock J.M."/>
            <person name="Coelho S.M."/>
            <person name="Colleoni C."/>
            <person name="Czjzek M."/>
            <person name="Da Silva C."/>
            <person name="Delage L."/>
            <person name="Denoeud F."/>
            <person name="Deschamps P."/>
            <person name="Dittami S.M."/>
            <person name="Gabaldon T."/>
            <person name="Gachon C.M."/>
            <person name="Groisillier A."/>
            <person name="Herve C."/>
            <person name="Jabbari K."/>
            <person name="Katinka M."/>
            <person name="Kloareg B."/>
            <person name="Kowalczyk N."/>
            <person name="Labadie K."/>
            <person name="Leblanc C."/>
            <person name="Lopez P.J."/>
            <person name="McLachlan D.H."/>
            <person name="Meslet-Cladiere L."/>
            <person name="Moustafa A."/>
            <person name="Nehr Z."/>
            <person name="Nyvall Collen P."/>
            <person name="Panaud O."/>
            <person name="Partensky F."/>
            <person name="Poulain J."/>
            <person name="Rensing S.A."/>
            <person name="Rousvoal S."/>
            <person name="Samson G."/>
            <person name="Symeonidi A."/>
            <person name="Weissenbach J."/>
            <person name="Zambounis A."/>
            <person name="Wincker P."/>
            <person name="Boyen C."/>
        </authorList>
    </citation>
    <scope>NUCLEOTIDE SEQUENCE [LARGE SCALE GENOMIC DNA]</scope>
    <source>
        <strain evidence="2">cv. Stackhouse</strain>
    </source>
</reference>
<dbReference type="RefSeq" id="XP_005715600.1">
    <property type="nucleotide sequence ID" value="XM_005715543.1"/>
</dbReference>
<protein>
    <submittedName>
        <fullName evidence="1">Uncharacterized protein</fullName>
    </submittedName>
</protein>
<name>R7QE97_CHOCR</name>
<dbReference type="Proteomes" id="UP000012073">
    <property type="component" value="Unassembled WGS sequence"/>
</dbReference>
<dbReference type="KEGG" id="ccp:CHC_T00004249001"/>
<dbReference type="AlphaFoldDB" id="R7QE97"/>